<evidence type="ECO:0000256" key="7">
    <source>
        <dbReference type="SAM" id="Phobius"/>
    </source>
</evidence>
<accession>A0AAD7CI02</accession>
<protein>
    <submittedName>
        <fullName evidence="8">Uncharacterized protein</fullName>
    </submittedName>
</protein>
<feature type="non-terminal residue" evidence="8">
    <location>
        <position position="1"/>
    </location>
</feature>
<keyword evidence="5 7" id="KW-0472">Membrane</keyword>
<feature type="transmembrane region" description="Helical" evidence="7">
    <location>
        <begin position="53"/>
        <end position="73"/>
    </location>
</feature>
<sequence>LAAWNANNSAPYIRRATTMAIGFIMTNSGGILATWLFGDLSPAPRYTKATKTLLIFSVLMGVLSGLNIWYLSVRNRQKEKVKEDPGARQLGDESPSFKYSL</sequence>
<keyword evidence="3 7" id="KW-0812">Transmembrane</keyword>
<keyword evidence="4 7" id="KW-1133">Transmembrane helix</keyword>
<keyword evidence="2" id="KW-0813">Transport</keyword>
<comment type="subcellular location">
    <subcellularLocation>
        <location evidence="1">Membrane</location>
        <topology evidence="1">Multi-pass membrane protein</topology>
    </subcellularLocation>
</comment>
<feature type="region of interest" description="Disordered" evidence="6">
    <location>
        <begin position="81"/>
        <end position="101"/>
    </location>
</feature>
<gene>
    <name evidence="8" type="ORF">FB45DRAFT_732042</name>
</gene>
<keyword evidence="9" id="KW-1185">Reference proteome</keyword>
<proteinExistence type="predicted"/>
<evidence type="ECO:0000256" key="2">
    <source>
        <dbReference type="ARBA" id="ARBA00022448"/>
    </source>
</evidence>
<dbReference type="Proteomes" id="UP001221142">
    <property type="component" value="Unassembled WGS sequence"/>
</dbReference>
<evidence type="ECO:0000313" key="9">
    <source>
        <dbReference type="Proteomes" id="UP001221142"/>
    </source>
</evidence>
<feature type="transmembrane region" description="Helical" evidence="7">
    <location>
        <begin position="20"/>
        <end position="38"/>
    </location>
</feature>
<comment type="caution">
    <text evidence="8">The sequence shown here is derived from an EMBL/GenBank/DDBJ whole genome shotgun (WGS) entry which is preliminary data.</text>
</comment>
<name>A0AAD7CI02_9AGAR</name>
<evidence type="ECO:0000256" key="5">
    <source>
        <dbReference type="ARBA" id="ARBA00023136"/>
    </source>
</evidence>
<dbReference type="InterPro" id="IPR036259">
    <property type="entry name" value="MFS_trans_sf"/>
</dbReference>
<dbReference type="GO" id="GO:0022857">
    <property type="term" value="F:transmembrane transporter activity"/>
    <property type="evidence" value="ECO:0007669"/>
    <property type="project" value="TreeGrafter"/>
</dbReference>
<dbReference type="PANTHER" id="PTHR43791:SF85">
    <property type="entry name" value="TRANSPORTER, PUTATIVE (AFU_ORTHOLOGUE AFUA_6G00710)-RELATED"/>
    <property type="match status" value="1"/>
</dbReference>
<reference evidence="8" key="1">
    <citation type="submission" date="2023-03" db="EMBL/GenBank/DDBJ databases">
        <title>Massive genome expansion in bonnet fungi (Mycena s.s.) driven by repeated elements and novel gene families across ecological guilds.</title>
        <authorList>
            <consortium name="Lawrence Berkeley National Laboratory"/>
            <person name="Harder C.B."/>
            <person name="Miyauchi S."/>
            <person name="Viragh M."/>
            <person name="Kuo A."/>
            <person name="Thoen E."/>
            <person name="Andreopoulos B."/>
            <person name="Lu D."/>
            <person name="Skrede I."/>
            <person name="Drula E."/>
            <person name="Henrissat B."/>
            <person name="Morin E."/>
            <person name="Kohler A."/>
            <person name="Barry K."/>
            <person name="LaButti K."/>
            <person name="Morin E."/>
            <person name="Salamov A."/>
            <person name="Lipzen A."/>
            <person name="Mereny Z."/>
            <person name="Hegedus B."/>
            <person name="Baldrian P."/>
            <person name="Stursova M."/>
            <person name="Weitz H."/>
            <person name="Taylor A."/>
            <person name="Grigoriev I.V."/>
            <person name="Nagy L.G."/>
            <person name="Martin F."/>
            <person name="Kauserud H."/>
        </authorList>
    </citation>
    <scope>NUCLEOTIDE SEQUENCE</scope>
    <source>
        <strain evidence="8">9284</strain>
    </source>
</reference>
<organism evidence="8 9">
    <name type="scientific">Roridomyces roridus</name>
    <dbReference type="NCBI Taxonomy" id="1738132"/>
    <lineage>
        <taxon>Eukaryota</taxon>
        <taxon>Fungi</taxon>
        <taxon>Dikarya</taxon>
        <taxon>Basidiomycota</taxon>
        <taxon>Agaricomycotina</taxon>
        <taxon>Agaricomycetes</taxon>
        <taxon>Agaricomycetidae</taxon>
        <taxon>Agaricales</taxon>
        <taxon>Marasmiineae</taxon>
        <taxon>Mycenaceae</taxon>
        <taxon>Roridomyces</taxon>
    </lineage>
</organism>
<dbReference type="EMBL" id="JARKIF010000001">
    <property type="protein sequence ID" value="KAJ7649726.1"/>
    <property type="molecule type" value="Genomic_DNA"/>
</dbReference>
<evidence type="ECO:0000256" key="3">
    <source>
        <dbReference type="ARBA" id="ARBA00022692"/>
    </source>
</evidence>
<dbReference type="PANTHER" id="PTHR43791">
    <property type="entry name" value="PERMEASE-RELATED"/>
    <property type="match status" value="1"/>
</dbReference>
<dbReference type="GO" id="GO:0016020">
    <property type="term" value="C:membrane"/>
    <property type="evidence" value="ECO:0007669"/>
    <property type="project" value="UniProtKB-SubCell"/>
</dbReference>
<dbReference type="SUPFAM" id="SSF103473">
    <property type="entry name" value="MFS general substrate transporter"/>
    <property type="match status" value="1"/>
</dbReference>
<evidence type="ECO:0000256" key="1">
    <source>
        <dbReference type="ARBA" id="ARBA00004141"/>
    </source>
</evidence>
<evidence type="ECO:0000256" key="6">
    <source>
        <dbReference type="SAM" id="MobiDB-lite"/>
    </source>
</evidence>
<evidence type="ECO:0000313" key="8">
    <source>
        <dbReference type="EMBL" id="KAJ7649726.1"/>
    </source>
</evidence>
<evidence type="ECO:0000256" key="4">
    <source>
        <dbReference type="ARBA" id="ARBA00022989"/>
    </source>
</evidence>
<dbReference type="AlphaFoldDB" id="A0AAD7CI02"/>